<dbReference type="InterPro" id="IPR005064">
    <property type="entry name" value="BUG"/>
</dbReference>
<keyword evidence="2" id="KW-0732">Signal</keyword>
<proteinExistence type="inferred from homology"/>
<dbReference type="Gene3D" id="3.40.190.10">
    <property type="entry name" value="Periplasmic binding protein-like II"/>
    <property type="match status" value="1"/>
</dbReference>
<dbReference type="CDD" id="cd13578">
    <property type="entry name" value="PBP2_Bug27"/>
    <property type="match status" value="1"/>
</dbReference>
<evidence type="ECO:0000313" key="3">
    <source>
        <dbReference type="EMBL" id="KGH28518.1"/>
    </source>
</evidence>
<dbReference type="Pfam" id="PF03401">
    <property type="entry name" value="TctC"/>
    <property type="match status" value="1"/>
</dbReference>
<protein>
    <submittedName>
        <fullName evidence="3">MFS transporter</fullName>
    </submittedName>
</protein>
<dbReference type="Gene3D" id="3.40.190.150">
    <property type="entry name" value="Bordetella uptake gene, domain 1"/>
    <property type="match status" value="1"/>
</dbReference>
<dbReference type="PANTHER" id="PTHR42928:SF5">
    <property type="entry name" value="BLR1237 PROTEIN"/>
    <property type="match status" value="1"/>
</dbReference>
<dbReference type="PANTHER" id="PTHR42928">
    <property type="entry name" value="TRICARBOXYLATE-BINDING PROTEIN"/>
    <property type="match status" value="1"/>
</dbReference>
<dbReference type="PIRSF" id="PIRSF017082">
    <property type="entry name" value="YflP"/>
    <property type="match status" value="1"/>
</dbReference>
<evidence type="ECO:0000256" key="1">
    <source>
        <dbReference type="ARBA" id="ARBA00006987"/>
    </source>
</evidence>
<gene>
    <name evidence="3" type="ORF">P353_15095</name>
</gene>
<evidence type="ECO:0000313" key="4">
    <source>
        <dbReference type="Proteomes" id="UP000029553"/>
    </source>
</evidence>
<organism evidence="3 4">
    <name type="scientific">Comamonas testosteroni</name>
    <name type="common">Pseudomonas testosteroni</name>
    <dbReference type="NCBI Taxonomy" id="285"/>
    <lineage>
        <taxon>Bacteria</taxon>
        <taxon>Pseudomonadati</taxon>
        <taxon>Pseudomonadota</taxon>
        <taxon>Betaproteobacteria</taxon>
        <taxon>Burkholderiales</taxon>
        <taxon>Comamonadaceae</taxon>
        <taxon>Comamonas</taxon>
    </lineage>
</organism>
<dbReference type="RefSeq" id="WP_034370667.1">
    <property type="nucleotide sequence ID" value="NZ_AWOR01000049.1"/>
</dbReference>
<dbReference type="SUPFAM" id="SSF53850">
    <property type="entry name" value="Periplasmic binding protein-like II"/>
    <property type="match status" value="1"/>
</dbReference>
<dbReference type="EMBL" id="AWOR01000049">
    <property type="protein sequence ID" value="KGH28518.1"/>
    <property type="molecule type" value="Genomic_DNA"/>
</dbReference>
<comment type="similarity">
    <text evidence="1">Belongs to the UPF0065 (bug) family.</text>
</comment>
<sequence length="323" mass="33997">MFHTSSKRRALRLLVAAALTTTVFAVQAQRITTIVVPFPPGGTTDILARAVAESLGNALQQTVVVDNRPGAGGNLGAELVARAKPDGATLLVTTAGPLSINQHLYPRMGFNPLKDLTPISQLASVPIMLVAHPGQPFKTVAELIAYAKAHPGELSYASQGNGTTSHLTMELFKSQAGLNIAHIPYRGSAPAANDLMAGTVQIAFDNSPSTLPFVQAGRMRSLGVASAQRVAGLKDQPAIAETLPSFESDAWFALVGPAGMAPELQAKLNTAINQVLTKPELQQRFAAQGVRLTGGTPQALASFIRAESDKWARVIQTAKVKLD</sequence>
<comment type="caution">
    <text evidence="3">The sequence shown here is derived from an EMBL/GenBank/DDBJ whole genome shotgun (WGS) entry which is preliminary data.</text>
</comment>
<dbReference type="InterPro" id="IPR042100">
    <property type="entry name" value="Bug_dom1"/>
</dbReference>
<feature type="chain" id="PRO_5001926519" evidence="2">
    <location>
        <begin position="29"/>
        <end position="323"/>
    </location>
</feature>
<dbReference type="AlphaFoldDB" id="A0A096FFM3"/>
<evidence type="ECO:0000256" key="2">
    <source>
        <dbReference type="SAM" id="SignalP"/>
    </source>
</evidence>
<feature type="signal peptide" evidence="2">
    <location>
        <begin position="1"/>
        <end position="28"/>
    </location>
</feature>
<accession>A0A096FFM3</accession>
<name>A0A096FFM3_COMTE</name>
<dbReference type="Proteomes" id="UP000029553">
    <property type="component" value="Unassembled WGS sequence"/>
</dbReference>
<reference evidence="3 4" key="1">
    <citation type="submission" date="2013-09" db="EMBL/GenBank/DDBJ databases">
        <title>High correlation between genotypes and phenotypes of environmental bacteria Comamonas testosteroni strains.</title>
        <authorList>
            <person name="Liu L."/>
            <person name="Zhu W."/>
            <person name="Xia X."/>
            <person name="Xu B."/>
            <person name="Luo M."/>
            <person name="Wang G."/>
        </authorList>
    </citation>
    <scope>NUCLEOTIDE SEQUENCE [LARGE SCALE GENOMIC DNA]</scope>
    <source>
        <strain evidence="3 4">JL40</strain>
    </source>
</reference>